<dbReference type="HAMAP" id="MF_00836">
    <property type="entry name" value="PhnN"/>
    <property type="match status" value="1"/>
</dbReference>
<dbReference type="InterPro" id="IPR008145">
    <property type="entry name" value="GK/Ca_channel_bsu"/>
</dbReference>
<comment type="catalytic activity">
    <reaction evidence="1 6">
        <text>alpha-D-ribose 1,5-bisphosphate + ATP = 5-phospho-alpha-D-ribose 1-diphosphate + ADP</text>
        <dbReference type="Rhea" id="RHEA:20109"/>
        <dbReference type="ChEBI" id="CHEBI:30616"/>
        <dbReference type="ChEBI" id="CHEBI:58017"/>
        <dbReference type="ChEBI" id="CHEBI:68688"/>
        <dbReference type="ChEBI" id="CHEBI:456216"/>
        <dbReference type="EC" id="2.7.4.23"/>
    </reaction>
</comment>
<dbReference type="InterPro" id="IPR012699">
    <property type="entry name" value="PhnN"/>
</dbReference>
<reference evidence="9" key="1">
    <citation type="submission" date="2017-12" db="EMBL/GenBank/DDBJ databases">
        <title>First report on the novel genomospecies/subspecies of Pectobacterium carotovorum in Russia.</title>
        <authorList>
            <person name="Shirshikov F.V."/>
            <person name="Miroshnikov K."/>
            <person name="Toshakov S.V."/>
            <person name="Kabanova A.P."/>
            <person name="Barannik A.P."/>
            <person name="Shneider M."/>
            <person name="Ignatov A.N."/>
            <person name="Miroshnikov K.A."/>
        </authorList>
    </citation>
    <scope>NUCLEOTIDE SEQUENCE [LARGE SCALE GENOMIC DNA]</scope>
    <source>
        <strain evidence="9">F131</strain>
    </source>
</reference>
<dbReference type="PANTHER" id="PTHR23117:SF8">
    <property type="entry name" value="RIBOSE 1,5-BISPHOSPHATE PHOSPHOKINASE PHNN"/>
    <property type="match status" value="1"/>
</dbReference>
<comment type="caution">
    <text evidence="9">The sequence shown here is derived from an EMBL/GenBank/DDBJ whole genome shotgun (WGS) entry which is preliminary data.</text>
</comment>
<dbReference type="EMBL" id="PDVW01000020">
    <property type="protein sequence ID" value="POY49004.1"/>
    <property type="molecule type" value="Genomic_DNA"/>
</dbReference>
<keyword evidence="4 6" id="KW-0547">Nucleotide-binding</keyword>
<dbReference type="PROSITE" id="PS50052">
    <property type="entry name" value="GUANYLATE_KINASE_2"/>
    <property type="match status" value="1"/>
</dbReference>
<dbReference type="Pfam" id="PF00625">
    <property type="entry name" value="Guanylate_kin"/>
    <property type="match status" value="1"/>
</dbReference>
<organism evidence="9">
    <name type="scientific">Pectobacterium versatile</name>
    <dbReference type="NCBI Taxonomy" id="2488639"/>
    <lineage>
        <taxon>Bacteria</taxon>
        <taxon>Pseudomonadati</taxon>
        <taxon>Pseudomonadota</taxon>
        <taxon>Gammaproteobacteria</taxon>
        <taxon>Enterobacterales</taxon>
        <taxon>Pectobacteriaceae</taxon>
        <taxon>Pectobacterium</taxon>
    </lineage>
</organism>
<feature type="binding site" evidence="6">
    <location>
        <begin position="19"/>
        <end position="26"/>
    </location>
    <ligand>
        <name>ATP</name>
        <dbReference type="ChEBI" id="CHEBI:30616"/>
    </ligand>
</feature>
<dbReference type="GO" id="GO:0005524">
    <property type="term" value="F:ATP binding"/>
    <property type="evidence" value="ECO:0007669"/>
    <property type="project" value="UniProtKB-KW"/>
</dbReference>
<dbReference type="SUPFAM" id="SSF52540">
    <property type="entry name" value="P-loop containing nucleoside triphosphate hydrolases"/>
    <property type="match status" value="1"/>
</dbReference>
<dbReference type="UniPathway" id="UPA00087">
    <property type="reaction ID" value="UER00175"/>
</dbReference>
<evidence type="ECO:0000256" key="4">
    <source>
        <dbReference type="ARBA" id="ARBA00022741"/>
    </source>
</evidence>
<dbReference type="AlphaFoldDB" id="A0A855MF42"/>
<evidence type="ECO:0000256" key="2">
    <source>
        <dbReference type="ARBA" id="ARBA00005069"/>
    </source>
</evidence>
<comment type="similarity">
    <text evidence="6">Belongs to the ribose 1,5-bisphosphokinase family.</text>
</comment>
<evidence type="ECO:0000256" key="3">
    <source>
        <dbReference type="ARBA" id="ARBA00022679"/>
    </source>
</evidence>
<keyword evidence="5 6" id="KW-0067">ATP-binding</keyword>
<evidence type="ECO:0000313" key="9">
    <source>
        <dbReference type="EMBL" id="POY49004.1"/>
    </source>
</evidence>
<proteinExistence type="inferred from homology"/>
<comment type="function">
    <text evidence="6">Catalyzes the phosphorylation of ribose 1,5-bisphosphate to 5-phospho-D-ribosyl alpha-1-diphosphate (PRPP).</text>
</comment>
<evidence type="ECO:0000259" key="8">
    <source>
        <dbReference type="PROSITE" id="PS50052"/>
    </source>
</evidence>
<dbReference type="NCBIfam" id="NF007485">
    <property type="entry name" value="PRK10078.1"/>
    <property type="match status" value="1"/>
</dbReference>
<accession>A0A855MF42</accession>
<dbReference type="GO" id="GO:0005829">
    <property type="term" value="C:cytosol"/>
    <property type="evidence" value="ECO:0007669"/>
    <property type="project" value="TreeGrafter"/>
</dbReference>
<evidence type="ECO:0000256" key="6">
    <source>
        <dbReference type="HAMAP-Rule" id="MF_00836"/>
    </source>
</evidence>
<keyword evidence="3 6" id="KW-0808">Transferase</keyword>
<comment type="pathway">
    <text evidence="2 6">Metabolic intermediate biosynthesis; 5-phospho-alpha-D-ribose 1-diphosphate biosynthesis; 5-phospho-alpha-D-ribose 1-diphosphate from D-ribose 5-phosphate (route II): step 3/3.</text>
</comment>
<dbReference type="GO" id="GO:0019634">
    <property type="term" value="P:organic phosphonate metabolic process"/>
    <property type="evidence" value="ECO:0007669"/>
    <property type="project" value="UniProtKB-UniRule"/>
</dbReference>
<keyword evidence="7" id="KW-0175">Coiled coil</keyword>
<dbReference type="GO" id="GO:0006015">
    <property type="term" value="P:5-phosphoribose 1-diphosphate biosynthetic process"/>
    <property type="evidence" value="ECO:0007669"/>
    <property type="project" value="UniProtKB-UniRule"/>
</dbReference>
<dbReference type="InterPro" id="IPR027417">
    <property type="entry name" value="P-loop_NTPase"/>
</dbReference>
<evidence type="ECO:0000256" key="5">
    <source>
        <dbReference type="ARBA" id="ARBA00022840"/>
    </source>
</evidence>
<gene>
    <name evidence="6" type="primary">phnN</name>
    <name evidence="9" type="ORF">F131LOC_03174</name>
</gene>
<dbReference type="NCBIfam" id="TIGR02322">
    <property type="entry name" value="phosphon_PhnN"/>
    <property type="match status" value="1"/>
</dbReference>
<keyword evidence="9" id="KW-0418">Kinase</keyword>
<dbReference type="InterPro" id="IPR008144">
    <property type="entry name" value="Guanylate_kin-like_dom"/>
</dbReference>
<dbReference type="PANTHER" id="PTHR23117">
    <property type="entry name" value="GUANYLATE KINASE-RELATED"/>
    <property type="match status" value="1"/>
</dbReference>
<evidence type="ECO:0000256" key="7">
    <source>
        <dbReference type="SAM" id="Coils"/>
    </source>
</evidence>
<name>A0A855MF42_9GAMM</name>
<sequence>MASGRPGILIMTKLIYLIGPSGAGKDSLLRAIRQLALPRLLVAHRYITRPAEIQGENHIALTPEEFAIRQQLGLFALHWQAHECHYGIGVEIDDWLQRGNDVIVNGSRAYLTQARERYGNTLFPICLTVSESALRERLRARGRESEQQIATRLQRAEEEQSRLANDCVLLNNDGDLQGTLSTFKSLLSFDSACATRSEQ</sequence>
<dbReference type="SMART" id="SM00072">
    <property type="entry name" value="GuKc"/>
    <property type="match status" value="1"/>
</dbReference>
<dbReference type="Gene3D" id="3.40.50.300">
    <property type="entry name" value="P-loop containing nucleotide triphosphate hydrolases"/>
    <property type="match status" value="1"/>
</dbReference>
<dbReference type="EC" id="2.7.4.23" evidence="6"/>
<feature type="domain" description="Guanylate kinase-like" evidence="8">
    <location>
        <begin position="12"/>
        <end position="188"/>
    </location>
</feature>
<protein>
    <recommendedName>
        <fullName evidence="6">Ribose 1,5-bisphosphate phosphokinase PhnN</fullName>
        <ecNumber evidence="6">2.7.4.23</ecNumber>
    </recommendedName>
    <alternativeName>
        <fullName evidence="6">Ribose 1,5-bisphosphokinase</fullName>
    </alternativeName>
</protein>
<feature type="coiled-coil region" evidence="7">
    <location>
        <begin position="146"/>
        <end position="173"/>
    </location>
</feature>
<dbReference type="GO" id="GO:0033863">
    <property type="term" value="F:ribose 1,5-bisphosphate phosphokinase activity"/>
    <property type="evidence" value="ECO:0007669"/>
    <property type="project" value="UniProtKB-UniRule"/>
</dbReference>
<evidence type="ECO:0000256" key="1">
    <source>
        <dbReference type="ARBA" id="ARBA00000373"/>
    </source>
</evidence>